<sequence>MVNKRACCKCCKGCCCLIIILGASALSIWLGLGADNPICSVDYVYLPALNRTLNSTTNSTLYFNLKLENPNNGKGINYNNVKGYEKTAKKPGHVDYNMTVASQGVFPDATGVFRIDLVTAVRFKVMFLRSKRRKIMVGAEVVVDGNGSMVLPKKKKDIPLSSMAPKQGCCSLVLLILVNFLALINLVNFL</sequence>
<protein>
    <recommendedName>
        <fullName evidence="6">Late embryogenesis abundant protein LEA-2 subgroup domain-containing protein</fullName>
    </recommendedName>
</protein>
<dbReference type="GO" id="GO:0098542">
    <property type="term" value="P:defense response to other organism"/>
    <property type="evidence" value="ECO:0007669"/>
    <property type="project" value="InterPro"/>
</dbReference>
<evidence type="ECO:0000313" key="4">
    <source>
        <dbReference type="EMBL" id="GKV41162.1"/>
    </source>
</evidence>
<name>A0AAV5LVG1_9ROSI</name>
<comment type="caution">
    <text evidence="4">The sequence shown here is derived from an EMBL/GenBank/DDBJ whole genome shotgun (WGS) entry which is preliminary data.</text>
</comment>
<evidence type="ECO:0000256" key="2">
    <source>
        <dbReference type="ARBA" id="ARBA00023136"/>
    </source>
</evidence>
<gene>
    <name evidence="4" type="ORF">SLEP1_g48730</name>
</gene>
<reference evidence="4 5" key="1">
    <citation type="journal article" date="2021" name="Commun. Biol.">
        <title>The genome of Shorea leprosula (Dipterocarpaceae) highlights the ecological relevance of drought in aseasonal tropical rainforests.</title>
        <authorList>
            <person name="Ng K.K.S."/>
            <person name="Kobayashi M.J."/>
            <person name="Fawcett J.A."/>
            <person name="Hatakeyama M."/>
            <person name="Paape T."/>
            <person name="Ng C.H."/>
            <person name="Ang C.C."/>
            <person name="Tnah L.H."/>
            <person name="Lee C.T."/>
            <person name="Nishiyama T."/>
            <person name="Sese J."/>
            <person name="O'Brien M.J."/>
            <person name="Copetti D."/>
            <person name="Mohd Noor M.I."/>
            <person name="Ong R.C."/>
            <person name="Putra M."/>
            <person name="Sireger I.Z."/>
            <person name="Indrioko S."/>
            <person name="Kosugi Y."/>
            <person name="Izuno A."/>
            <person name="Isagi Y."/>
            <person name="Lee S.L."/>
            <person name="Shimizu K.K."/>
        </authorList>
    </citation>
    <scope>NUCLEOTIDE SEQUENCE [LARGE SCALE GENOMIC DNA]</scope>
    <source>
        <strain evidence="4">214</strain>
    </source>
</reference>
<proteinExistence type="predicted"/>
<keyword evidence="2 3" id="KW-0472">Membrane</keyword>
<comment type="subcellular location">
    <subcellularLocation>
        <location evidence="1">Membrane</location>
    </subcellularLocation>
</comment>
<dbReference type="PANTHER" id="PTHR31415:SF52">
    <property type="entry name" value="LATE EMBRYOGENESIS ABUNDANT (LEA) HYDROXYPROLINE-RICH GLYCOPROTEIN FAMILY-RELATED"/>
    <property type="match status" value="1"/>
</dbReference>
<keyword evidence="5" id="KW-1185">Reference proteome</keyword>
<dbReference type="Proteomes" id="UP001054252">
    <property type="component" value="Unassembled WGS sequence"/>
</dbReference>
<keyword evidence="3" id="KW-1133">Transmembrane helix</keyword>
<evidence type="ECO:0000256" key="1">
    <source>
        <dbReference type="ARBA" id="ARBA00004370"/>
    </source>
</evidence>
<evidence type="ECO:0000256" key="3">
    <source>
        <dbReference type="SAM" id="Phobius"/>
    </source>
</evidence>
<evidence type="ECO:0008006" key="6">
    <source>
        <dbReference type="Google" id="ProtNLM"/>
    </source>
</evidence>
<dbReference type="GO" id="GO:0009506">
    <property type="term" value="C:plasmodesma"/>
    <property type="evidence" value="ECO:0007669"/>
    <property type="project" value="TreeGrafter"/>
</dbReference>
<evidence type="ECO:0000313" key="5">
    <source>
        <dbReference type="Proteomes" id="UP001054252"/>
    </source>
</evidence>
<organism evidence="4 5">
    <name type="scientific">Rubroshorea leprosula</name>
    <dbReference type="NCBI Taxonomy" id="152421"/>
    <lineage>
        <taxon>Eukaryota</taxon>
        <taxon>Viridiplantae</taxon>
        <taxon>Streptophyta</taxon>
        <taxon>Embryophyta</taxon>
        <taxon>Tracheophyta</taxon>
        <taxon>Spermatophyta</taxon>
        <taxon>Magnoliopsida</taxon>
        <taxon>eudicotyledons</taxon>
        <taxon>Gunneridae</taxon>
        <taxon>Pentapetalae</taxon>
        <taxon>rosids</taxon>
        <taxon>malvids</taxon>
        <taxon>Malvales</taxon>
        <taxon>Dipterocarpaceae</taxon>
        <taxon>Rubroshorea</taxon>
    </lineage>
</organism>
<feature type="transmembrane region" description="Helical" evidence="3">
    <location>
        <begin position="171"/>
        <end position="189"/>
    </location>
</feature>
<dbReference type="PANTHER" id="PTHR31415">
    <property type="entry name" value="OS05G0367900 PROTEIN"/>
    <property type="match status" value="1"/>
</dbReference>
<accession>A0AAV5LVG1</accession>
<dbReference type="InterPro" id="IPR044839">
    <property type="entry name" value="NDR1-like"/>
</dbReference>
<keyword evidence="3" id="KW-0812">Transmembrane</keyword>
<dbReference type="GO" id="GO:0005886">
    <property type="term" value="C:plasma membrane"/>
    <property type="evidence" value="ECO:0007669"/>
    <property type="project" value="TreeGrafter"/>
</dbReference>
<dbReference type="EMBL" id="BPVZ01000147">
    <property type="protein sequence ID" value="GKV41162.1"/>
    <property type="molecule type" value="Genomic_DNA"/>
</dbReference>
<dbReference type="AlphaFoldDB" id="A0AAV5LVG1"/>